<accession>A0A1E4TTB7</accession>
<dbReference type="GO" id="GO:0000725">
    <property type="term" value="P:recombinational repair"/>
    <property type="evidence" value="ECO:0007669"/>
    <property type="project" value="TreeGrafter"/>
</dbReference>
<dbReference type="CDD" id="cd17932">
    <property type="entry name" value="DEXQc_UvrD"/>
    <property type="match status" value="1"/>
</dbReference>
<evidence type="ECO:0000256" key="8">
    <source>
        <dbReference type="ARBA" id="ARBA00034617"/>
    </source>
</evidence>
<keyword evidence="5 11" id="KW-0067">ATP-binding</keyword>
<organism evidence="14 15">
    <name type="scientific">Pachysolen tannophilus NRRL Y-2460</name>
    <dbReference type="NCBI Taxonomy" id="669874"/>
    <lineage>
        <taxon>Eukaryota</taxon>
        <taxon>Fungi</taxon>
        <taxon>Dikarya</taxon>
        <taxon>Ascomycota</taxon>
        <taxon>Saccharomycotina</taxon>
        <taxon>Pichiomycetes</taxon>
        <taxon>Pachysolenaceae</taxon>
        <taxon>Pachysolen</taxon>
    </lineage>
</organism>
<dbReference type="SUPFAM" id="SSF52540">
    <property type="entry name" value="P-loop containing nucleoside triphosphate hydrolases"/>
    <property type="match status" value="1"/>
</dbReference>
<keyword evidence="3 11" id="KW-0378">Hydrolase</keyword>
<dbReference type="InterPro" id="IPR000212">
    <property type="entry name" value="DNA_helicase_UvrD/REP"/>
</dbReference>
<evidence type="ECO:0000256" key="6">
    <source>
        <dbReference type="ARBA" id="ARBA00023125"/>
    </source>
</evidence>
<reference evidence="15" key="1">
    <citation type="submission" date="2016-05" db="EMBL/GenBank/DDBJ databases">
        <title>Comparative genomics of biotechnologically important yeasts.</title>
        <authorList>
            <consortium name="DOE Joint Genome Institute"/>
            <person name="Riley R."/>
            <person name="Haridas S."/>
            <person name="Wolfe K.H."/>
            <person name="Lopes M.R."/>
            <person name="Hittinger C.T."/>
            <person name="Goker M."/>
            <person name="Salamov A."/>
            <person name="Wisecaver J."/>
            <person name="Long T.M."/>
            <person name="Aerts A.L."/>
            <person name="Barry K."/>
            <person name="Choi C."/>
            <person name="Clum A."/>
            <person name="Coughlan A.Y."/>
            <person name="Deshpande S."/>
            <person name="Douglass A.P."/>
            <person name="Hanson S.J."/>
            <person name="Klenk H.-P."/>
            <person name="Labutti K."/>
            <person name="Lapidus A."/>
            <person name="Lindquist E."/>
            <person name="Lipzen A."/>
            <person name="Meier-Kolthoff J.P."/>
            <person name="Ohm R.A."/>
            <person name="Otillar R.P."/>
            <person name="Pangilinan J."/>
            <person name="Peng Y."/>
            <person name="Rokas A."/>
            <person name="Rosa C.A."/>
            <person name="Scheuner C."/>
            <person name="Sibirny A.A."/>
            <person name="Slot J.C."/>
            <person name="Stielow J.B."/>
            <person name="Sun H."/>
            <person name="Kurtzman C.P."/>
            <person name="Blackwell M."/>
            <person name="Grigoriev I.V."/>
            <person name="Jeffries T.W."/>
        </authorList>
    </citation>
    <scope>NUCLEOTIDE SEQUENCE [LARGE SCALE GENOMIC DNA]</scope>
    <source>
        <strain evidence="15">NRRL Y-2460</strain>
    </source>
</reference>
<dbReference type="Gene3D" id="1.10.486.10">
    <property type="entry name" value="PCRA, domain 4"/>
    <property type="match status" value="1"/>
</dbReference>
<feature type="binding site" evidence="11">
    <location>
        <begin position="28"/>
        <end position="35"/>
    </location>
    <ligand>
        <name>ATP</name>
        <dbReference type="ChEBI" id="CHEBI:30616"/>
    </ligand>
</feature>
<keyword evidence="2 11" id="KW-0547">Nucleotide-binding</keyword>
<dbReference type="InterPro" id="IPR027417">
    <property type="entry name" value="P-loop_NTPase"/>
</dbReference>
<dbReference type="OrthoDB" id="1470711at2759"/>
<evidence type="ECO:0000259" key="13">
    <source>
        <dbReference type="PROSITE" id="PS51217"/>
    </source>
</evidence>
<evidence type="ECO:0000256" key="2">
    <source>
        <dbReference type="ARBA" id="ARBA00022741"/>
    </source>
</evidence>
<dbReference type="GO" id="GO:0005524">
    <property type="term" value="F:ATP binding"/>
    <property type="evidence" value="ECO:0007669"/>
    <property type="project" value="UniProtKB-UniRule"/>
</dbReference>
<dbReference type="Gene3D" id="1.10.10.160">
    <property type="match status" value="1"/>
</dbReference>
<dbReference type="EC" id="5.6.2.4" evidence="9"/>
<evidence type="ECO:0000256" key="7">
    <source>
        <dbReference type="ARBA" id="ARBA00023235"/>
    </source>
</evidence>
<comment type="catalytic activity">
    <reaction evidence="8">
        <text>Couples ATP hydrolysis with the unwinding of duplex DNA by translocating in the 3'-5' direction.</text>
        <dbReference type="EC" id="5.6.2.4"/>
    </reaction>
</comment>
<dbReference type="Gene3D" id="3.40.50.300">
    <property type="entry name" value="P-loop containing nucleotide triphosphate hydrolases"/>
    <property type="match status" value="2"/>
</dbReference>
<evidence type="ECO:0000313" key="15">
    <source>
        <dbReference type="Proteomes" id="UP000094236"/>
    </source>
</evidence>
<keyword evidence="6" id="KW-0238">DNA-binding</keyword>
<evidence type="ECO:0000313" key="14">
    <source>
        <dbReference type="EMBL" id="ODV94964.1"/>
    </source>
</evidence>
<dbReference type="Pfam" id="PF13361">
    <property type="entry name" value="UvrD_C"/>
    <property type="match status" value="1"/>
</dbReference>
<comment type="similarity">
    <text evidence="1">Belongs to the helicase family. UvrD subfamily.</text>
</comment>
<dbReference type="InterPro" id="IPR014017">
    <property type="entry name" value="DNA_helicase_UvrD-like_C"/>
</dbReference>
<feature type="non-terminal residue" evidence="14">
    <location>
        <position position="1"/>
    </location>
</feature>
<dbReference type="Proteomes" id="UP000094236">
    <property type="component" value="Unassembled WGS sequence"/>
</dbReference>
<dbReference type="InterPro" id="IPR014016">
    <property type="entry name" value="UvrD-like_ATP-bd"/>
</dbReference>
<dbReference type="Pfam" id="PF00580">
    <property type="entry name" value="UvrD-helicase"/>
    <property type="match status" value="1"/>
</dbReference>
<feature type="domain" description="UvrD-like helicase ATP-binding" evidence="12">
    <location>
        <begin position="7"/>
        <end position="327"/>
    </location>
</feature>
<dbReference type="PANTHER" id="PTHR11070">
    <property type="entry name" value="UVRD / RECB / PCRA DNA HELICASE FAMILY MEMBER"/>
    <property type="match status" value="1"/>
</dbReference>
<feature type="domain" description="UvrD-like helicase C-terminal" evidence="13">
    <location>
        <begin position="331"/>
        <end position="656"/>
    </location>
</feature>
<evidence type="ECO:0000256" key="4">
    <source>
        <dbReference type="ARBA" id="ARBA00022806"/>
    </source>
</evidence>
<comment type="catalytic activity">
    <reaction evidence="10">
        <text>ATP + H2O = ADP + phosphate + H(+)</text>
        <dbReference type="Rhea" id="RHEA:13065"/>
        <dbReference type="ChEBI" id="CHEBI:15377"/>
        <dbReference type="ChEBI" id="CHEBI:15378"/>
        <dbReference type="ChEBI" id="CHEBI:30616"/>
        <dbReference type="ChEBI" id="CHEBI:43474"/>
        <dbReference type="ChEBI" id="CHEBI:456216"/>
        <dbReference type="EC" id="5.6.2.4"/>
    </reaction>
</comment>
<dbReference type="STRING" id="669874.A0A1E4TTB7"/>
<dbReference type="InterPro" id="IPR013986">
    <property type="entry name" value="DExx_box_DNA_helicase_dom_sf"/>
</dbReference>
<dbReference type="GO" id="GO:0016787">
    <property type="term" value="F:hydrolase activity"/>
    <property type="evidence" value="ECO:0007669"/>
    <property type="project" value="UniProtKB-UniRule"/>
</dbReference>
<protein>
    <recommendedName>
        <fullName evidence="9">DNA 3'-5' helicase</fullName>
        <ecNumber evidence="9">5.6.2.4</ecNumber>
    </recommendedName>
</protein>
<evidence type="ECO:0000259" key="12">
    <source>
        <dbReference type="PROSITE" id="PS51198"/>
    </source>
</evidence>
<evidence type="ECO:0000256" key="3">
    <source>
        <dbReference type="ARBA" id="ARBA00022801"/>
    </source>
</evidence>
<name>A0A1E4TTB7_PACTA</name>
<dbReference type="GO" id="GO:0003677">
    <property type="term" value="F:DNA binding"/>
    <property type="evidence" value="ECO:0007669"/>
    <property type="project" value="UniProtKB-KW"/>
</dbReference>
<keyword evidence="7" id="KW-0413">Isomerase</keyword>
<evidence type="ECO:0000256" key="5">
    <source>
        <dbReference type="ARBA" id="ARBA00022840"/>
    </source>
</evidence>
<evidence type="ECO:0000256" key="9">
    <source>
        <dbReference type="ARBA" id="ARBA00034808"/>
    </source>
</evidence>
<dbReference type="GO" id="GO:0005634">
    <property type="term" value="C:nucleus"/>
    <property type="evidence" value="ECO:0007669"/>
    <property type="project" value="TreeGrafter"/>
</dbReference>
<evidence type="ECO:0000256" key="1">
    <source>
        <dbReference type="ARBA" id="ARBA00009922"/>
    </source>
</evidence>
<proteinExistence type="inferred from homology"/>
<evidence type="ECO:0000256" key="11">
    <source>
        <dbReference type="PROSITE-ProRule" id="PRU00560"/>
    </source>
</evidence>
<dbReference type="GO" id="GO:0043138">
    <property type="term" value="F:3'-5' DNA helicase activity"/>
    <property type="evidence" value="ECO:0007669"/>
    <property type="project" value="UniProtKB-EC"/>
</dbReference>
<keyword evidence="4 11" id="KW-0347">Helicase</keyword>
<evidence type="ECO:0000256" key="10">
    <source>
        <dbReference type="ARBA" id="ARBA00048988"/>
    </source>
</evidence>
<dbReference type="AlphaFoldDB" id="A0A1E4TTB7"/>
<keyword evidence="15" id="KW-1185">Reference proteome</keyword>
<dbReference type="PROSITE" id="PS51198">
    <property type="entry name" value="UVRD_HELICASE_ATP_BIND"/>
    <property type="match status" value="1"/>
</dbReference>
<gene>
    <name evidence="14" type="ORF">PACTADRAFT_24656</name>
</gene>
<dbReference type="PANTHER" id="PTHR11070:SF2">
    <property type="entry name" value="ATP-DEPENDENT DNA HELICASE SRS2"/>
    <property type="match status" value="1"/>
</dbReference>
<dbReference type="EMBL" id="KV454015">
    <property type="protein sequence ID" value="ODV94964.1"/>
    <property type="molecule type" value="Genomic_DNA"/>
</dbReference>
<sequence length="781" mass="89166">LDKLLKGLNDAQLRAVTSSPHKVTQIIAGPGTGKTSVLTSRIAYLLINYNIEPCRIIVTTFTKKAAKEMVQRLNILIAESKLDIDISKLIIGTFHSVCVRILRQYGKFIGLNEGSFKIADERDSNDVIRNVLKNSSAELKDIRDRMCEYKKNNDAGDFEIDIHSQANTPDFENYNGYDPKKIRKKISSLKSNGQYPQDYEKNPCKSLELLIIYKLYQDSLQKLHLVDFDDLLLKCLNLLQTKQCLTYIKHVFVDEFQDTNKVQLELMYQFCGQATNDYKDNVSIVGDPDQSIYKFRNAVAQNFEYMKVHYRYTEVAIFELNQNYRSTSSILNISEKLMTKANLKQSREAKNLKSQHKENFEGVYKKLSTNLDEADFIANEISHLLALPELFDYKDFAILLRSGFHSRAIEQSLRKRNIPYNVLQGKAFWDQKEINAIINYLRAIVSDNDKLAIMRTVNLPARGIGAKSLDLLEEALDHQSDLSSVSGTVFNNLEDLIMKNHYREGKKIFSQRTIDGITEYINLIKMARMYLTNSEGSVKSNLTRMFDFIVAKAGLAELSKPIPGKDSYSAELNLEELKSQMLEFELVDQTLPDIETGNLQIDLDSSLNSIKQNSKVCLAQFLESIGLYEAQTEKDEVNSNSKNSKVVISTIHGAKGLEWPVVFVPCLTDNFFPASWATMTTFNEKSQNNSNRENDNNQEALEEERRILYVATTRAKTLLYLTSFTSHASSFTGNQEYYESRFIVELLKAHNFANNQLALNDISSVETLYKLHSKNFPKSNI</sequence>
<feature type="non-terminal residue" evidence="14">
    <location>
        <position position="781"/>
    </location>
</feature>
<dbReference type="PROSITE" id="PS51217">
    <property type="entry name" value="UVRD_HELICASE_CTER"/>
    <property type="match status" value="1"/>
</dbReference>